<proteinExistence type="predicted"/>
<keyword evidence="3" id="KW-1185">Reference proteome</keyword>
<evidence type="ECO:0000313" key="3">
    <source>
        <dbReference type="Proteomes" id="UP001596495"/>
    </source>
</evidence>
<name>A0ABW2RBB2_9BURK</name>
<evidence type="ECO:0000256" key="1">
    <source>
        <dbReference type="SAM" id="Phobius"/>
    </source>
</evidence>
<keyword evidence="1" id="KW-1133">Transmembrane helix</keyword>
<keyword evidence="1" id="KW-0472">Membrane</keyword>
<feature type="transmembrane region" description="Helical" evidence="1">
    <location>
        <begin position="12"/>
        <end position="31"/>
    </location>
</feature>
<gene>
    <name evidence="2" type="ORF">ACFQNJ_12605</name>
</gene>
<accession>A0ABW2RBB2</accession>
<dbReference type="Proteomes" id="UP001596495">
    <property type="component" value="Unassembled WGS sequence"/>
</dbReference>
<dbReference type="EMBL" id="JBHTBX010000008">
    <property type="protein sequence ID" value="MFC7435345.1"/>
    <property type="molecule type" value="Genomic_DNA"/>
</dbReference>
<dbReference type="RefSeq" id="WP_374641743.1">
    <property type="nucleotide sequence ID" value="NZ_JBHTBX010000008.1"/>
</dbReference>
<evidence type="ECO:0000313" key="2">
    <source>
        <dbReference type="EMBL" id="MFC7435345.1"/>
    </source>
</evidence>
<protein>
    <submittedName>
        <fullName evidence="2">Uncharacterized protein</fullName>
    </submittedName>
</protein>
<comment type="caution">
    <text evidence="2">The sequence shown here is derived from an EMBL/GenBank/DDBJ whole genome shotgun (WGS) entry which is preliminary data.</text>
</comment>
<reference evidence="3" key="1">
    <citation type="journal article" date="2019" name="Int. J. Syst. Evol. Microbiol.">
        <title>The Global Catalogue of Microorganisms (GCM) 10K type strain sequencing project: providing services to taxonomists for standard genome sequencing and annotation.</title>
        <authorList>
            <consortium name="The Broad Institute Genomics Platform"/>
            <consortium name="The Broad Institute Genome Sequencing Center for Infectious Disease"/>
            <person name="Wu L."/>
            <person name="Ma J."/>
        </authorList>
    </citation>
    <scope>NUCLEOTIDE SEQUENCE [LARGE SCALE GENOMIC DNA]</scope>
    <source>
        <strain evidence="3">CCUG 54518</strain>
    </source>
</reference>
<sequence>MPVWLQNEGAWIAIGVSVLFVVAGVVMHRVIKKVLQTPQPEKSNQHE</sequence>
<organism evidence="2 3">
    <name type="scientific">Hydrogenophaga bisanensis</name>
    <dbReference type="NCBI Taxonomy" id="439611"/>
    <lineage>
        <taxon>Bacteria</taxon>
        <taxon>Pseudomonadati</taxon>
        <taxon>Pseudomonadota</taxon>
        <taxon>Betaproteobacteria</taxon>
        <taxon>Burkholderiales</taxon>
        <taxon>Comamonadaceae</taxon>
        <taxon>Hydrogenophaga</taxon>
    </lineage>
</organism>
<keyword evidence="1" id="KW-0812">Transmembrane</keyword>